<accession>A0A0F9VAQ8</accession>
<organism evidence="1">
    <name type="scientific">marine sediment metagenome</name>
    <dbReference type="NCBI Taxonomy" id="412755"/>
    <lineage>
        <taxon>unclassified sequences</taxon>
        <taxon>metagenomes</taxon>
        <taxon>ecological metagenomes</taxon>
    </lineage>
</organism>
<sequence>MDVFQDTLDLLQEVQQAQLNRAARRFEISPDEVEAIVRDADPTPNMKYGTWLLKQWLSHQDPMRLQDENIRSDISELLGVHARLVTLKTAGDWEVKPNLFDYKSWREAWGALQEVPEGAILSRRQLRKGKADPMLVPGSEFVAQEGKYRAYIVTTPDAAMFHGRGTPWCTRARNQACHYASEDNPLIVVHYVWSPERTEAVYQATSDYREVQDSNHNEMAYDQLPHEVQVLFEKAAETTGNSSTYVEWAKASEGAIEEAWDEWIKDEYRDGLIEKFPDLEDEIEELVSNGRLWGLFDDAAGSEITTTWYGDNWDVDVDIEDAVAATDREAVRFAFDPRRREWAAQHQQQTLPFSGTLPRESLKADVYRILVA</sequence>
<proteinExistence type="predicted"/>
<comment type="caution">
    <text evidence="1">The sequence shown here is derived from an EMBL/GenBank/DDBJ whole genome shotgun (WGS) entry which is preliminary data.</text>
</comment>
<protein>
    <submittedName>
        <fullName evidence="1">Uncharacterized protein</fullName>
    </submittedName>
</protein>
<gene>
    <name evidence="1" type="ORF">LCGC14_0164710</name>
</gene>
<dbReference type="EMBL" id="LAZR01000062">
    <property type="protein sequence ID" value="KKN96827.1"/>
    <property type="molecule type" value="Genomic_DNA"/>
</dbReference>
<evidence type="ECO:0000313" key="1">
    <source>
        <dbReference type="EMBL" id="KKN96827.1"/>
    </source>
</evidence>
<name>A0A0F9VAQ8_9ZZZZ</name>
<dbReference type="AlphaFoldDB" id="A0A0F9VAQ8"/>
<reference evidence="1" key="1">
    <citation type="journal article" date="2015" name="Nature">
        <title>Complex archaea that bridge the gap between prokaryotes and eukaryotes.</title>
        <authorList>
            <person name="Spang A."/>
            <person name="Saw J.H."/>
            <person name="Jorgensen S.L."/>
            <person name="Zaremba-Niedzwiedzka K."/>
            <person name="Martijn J."/>
            <person name="Lind A.E."/>
            <person name="van Eijk R."/>
            <person name="Schleper C."/>
            <person name="Guy L."/>
            <person name="Ettema T.J."/>
        </authorList>
    </citation>
    <scope>NUCLEOTIDE SEQUENCE</scope>
</reference>